<organism evidence="1 2">
    <name type="scientific">Gossypium arboreum</name>
    <name type="common">Tree cotton</name>
    <name type="synonym">Gossypium nanking</name>
    <dbReference type="NCBI Taxonomy" id="29729"/>
    <lineage>
        <taxon>Eukaryota</taxon>
        <taxon>Viridiplantae</taxon>
        <taxon>Streptophyta</taxon>
        <taxon>Embryophyta</taxon>
        <taxon>Tracheophyta</taxon>
        <taxon>Spermatophyta</taxon>
        <taxon>Magnoliopsida</taxon>
        <taxon>eudicotyledons</taxon>
        <taxon>Gunneridae</taxon>
        <taxon>Pentapetalae</taxon>
        <taxon>rosids</taxon>
        <taxon>malvids</taxon>
        <taxon>Malvales</taxon>
        <taxon>Malvaceae</taxon>
        <taxon>Malvoideae</taxon>
        <taxon>Gossypium</taxon>
    </lineage>
</organism>
<evidence type="ECO:0000313" key="1">
    <source>
        <dbReference type="EMBL" id="KHG25061.1"/>
    </source>
</evidence>
<dbReference type="EMBL" id="KN431117">
    <property type="protein sequence ID" value="KHG25061.1"/>
    <property type="molecule type" value="Genomic_DNA"/>
</dbReference>
<reference evidence="2" key="1">
    <citation type="submission" date="2014-09" db="EMBL/GenBank/DDBJ databases">
        <authorList>
            <person name="Mudge J."/>
            <person name="Ramaraj T."/>
            <person name="Lindquist I.E."/>
            <person name="Bharti A.K."/>
            <person name="Sundararajan A."/>
            <person name="Cameron C.T."/>
            <person name="Woodward J.E."/>
            <person name="May G.D."/>
            <person name="Brubaker C."/>
            <person name="Broadhvest J."/>
            <person name="Wilkins T.A."/>
        </authorList>
    </citation>
    <scope>NUCLEOTIDE SEQUENCE</scope>
    <source>
        <strain evidence="2">cv. AKA8401</strain>
    </source>
</reference>
<protein>
    <submittedName>
        <fullName evidence="1">Uncharacterized protein</fullName>
    </submittedName>
</protein>
<accession>A0A0B0PNS4</accession>
<keyword evidence="2" id="KW-1185">Reference proteome</keyword>
<sequence>MNMPWMQPQ</sequence>
<proteinExistence type="predicted"/>
<gene>
    <name evidence="1" type="ORF">F383_30591</name>
</gene>
<name>A0A0B0PNS4_GOSAR</name>
<dbReference type="Proteomes" id="UP000032142">
    <property type="component" value="Unassembled WGS sequence"/>
</dbReference>
<evidence type="ECO:0000313" key="2">
    <source>
        <dbReference type="Proteomes" id="UP000032142"/>
    </source>
</evidence>